<proteinExistence type="predicted"/>
<dbReference type="OrthoDB" id="2900813at2759"/>
<evidence type="ECO:0000256" key="1">
    <source>
        <dbReference type="ARBA" id="ARBA00022723"/>
    </source>
</evidence>
<name>A0A139A496_GONPJ</name>
<gene>
    <name evidence="6" type="ORF">M427DRAFT_138112</name>
</gene>
<dbReference type="SUPFAM" id="SSF144232">
    <property type="entry name" value="HIT/MYND zinc finger-like"/>
    <property type="match status" value="1"/>
</dbReference>
<organism evidence="6 7">
    <name type="scientific">Gonapodya prolifera (strain JEL478)</name>
    <name type="common">Monoblepharis prolifera</name>
    <dbReference type="NCBI Taxonomy" id="1344416"/>
    <lineage>
        <taxon>Eukaryota</taxon>
        <taxon>Fungi</taxon>
        <taxon>Fungi incertae sedis</taxon>
        <taxon>Chytridiomycota</taxon>
        <taxon>Chytridiomycota incertae sedis</taxon>
        <taxon>Monoblepharidomycetes</taxon>
        <taxon>Monoblepharidales</taxon>
        <taxon>Gonapodyaceae</taxon>
        <taxon>Gonapodya</taxon>
    </lineage>
</organism>
<keyword evidence="1" id="KW-0479">Metal-binding</keyword>
<reference evidence="6 7" key="1">
    <citation type="journal article" date="2015" name="Genome Biol. Evol.">
        <title>Phylogenomic analyses indicate that early fungi evolved digesting cell walls of algal ancestors of land plants.</title>
        <authorList>
            <person name="Chang Y."/>
            <person name="Wang S."/>
            <person name="Sekimoto S."/>
            <person name="Aerts A.L."/>
            <person name="Choi C."/>
            <person name="Clum A."/>
            <person name="LaButti K.M."/>
            <person name="Lindquist E.A."/>
            <person name="Yee Ngan C."/>
            <person name="Ohm R.A."/>
            <person name="Salamov A.A."/>
            <person name="Grigoriev I.V."/>
            <person name="Spatafora J.W."/>
            <person name="Berbee M.L."/>
        </authorList>
    </citation>
    <scope>NUCLEOTIDE SEQUENCE [LARGE SCALE GENOMIC DNA]</scope>
    <source>
        <strain evidence="6 7">JEL478</strain>
    </source>
</reference>
<evidence type="ECO:0000313" key="7">
    <source>
        <dbReference type="Proteomes" id="UP000070544"/>
    </source>
</evidence>
<keyword evidence="2 4" id="KW-0863">Zinc-finger</keyword>
<evidence type="ECO:0000256" key="2">
    <source>
        <dbReference type="ARBA" id="ARBA00022771"/>
    </source>
</evidence>
<keyword evidence="7" id="KW-1185">Reference proteome</keyword>
<dbReference type="Gene3D" id="6.10.140.2220">
    <property type="match status" value="1"/>
</dbReference>
<evidence type="ECO:0000256" key="4">
    <source>
        <dbReference type="PROSITE-ProRule" id="PRU00134"/>
    </source>
</evidence>
<feature type="domain" description="MYND-type" evidence="5">
    <location>
        <begin position="1"/>
        <end position="44"/>
    </location>
</feature>
<dbReference type="Pfam" id="PF01753">
    <property type="entry name" value="zf-MYND"/>
    <property type="match status" value="1"/>
</dbReference>
<accession>A0A139A496</accession>
<dbReference type="GO" id="GO:0008270">
    <property type="term" value="F:zinc ion binding"/>
    <property type="evidence" value="ECO:0007669"/>
    <property type="project" value="UniProtKB-KW"/>
</dbReference>
<evidence type="ECO:0000259" key="5">
    <source>
        <dbReference type="PROSITE" id="PS50865"/>
    </source>
</evidence>
<dbReference type="EMBL" id="KQ965800">
    <property type="protein sequence ID" value="KXS11499.1"/>
    <property type="molecule type" value="Genomic_DNA"/>
</dbReference>
<protein>
    <recommendedName>
        <fullName evidence="5">MYND-type domain-containing protein</fullName>
    </recommendedName>
</protein>
<dbReference type="InterPro" id="IPR002893">
    <property type="entry name" value="Znf_MYND"/>
</dbReference>
<dbReference type="Proteomes" id="UP000070544">
    <property type="component" value="Unassembled WGS sequence"/>
</dbReference>
<evidence type="ECO:0000313" key="6">
    <source>
        <dbReference type="EMBL" id="KXS11499.1"/>
    </source>
</evidence>
<sequence>MGCTEGRTKRGSTPNLLLCGRCRLVRYCPPACQRNDWPTHRLVCGVDLATFANNLRSEVGLLDPVAAPCGARGQVLDAGVESNGGAD</sequence>
<keyword evidence="3" id="KW-0862">Zinc</keyword>
<evidence type="ECO:0000256" key="3">
    <source>
        <dbReference type="ARBA" id="ARBA00022833"/>
    </source>
</evidence>
<dbReference type="AlphaFoldDB" id="A0A139A496"/>
<dbReference type="PROSITE" id="PS50865">
    <property type="entry name" value="ZF_MYND_2"/>
    <property type="match status" value="1"/>
</dbReference>